<evidence type="ECO:0000313" key="1">
    <source>
        <dbReference type="EMBL" id="JAE05414.1"/>
    </source>
</evidence>
<dbReference type="AlphaFoldDB" id="A0A0A9F2H0"/>
<organism evidence="1">
    <name type="scientific">Arundo donax</name>
    <name type="common">Giant reed</name>
    <name type="synonym">Donax arundinaceus</name>
    <dbReference type="NCBI Taxonomy" id="35708"/>
    <lineage>
        <taxon>Eukaryota</taxon>
        <taxon>Viridiplantae</taxon>
        <taxon>Streptophyta</taxon>
        <taxon>Embryophyta</taxon>
        <taxon>Tracheophyta</taxon>
        <taxon>Spermatophyta</taxon>
        <taxon>Magnoliopsida</taxon>
        <taxon>Liliopsida</taxon>
        <taxon>Poales</taxon>
        <taxon>Poaceae</taxon>
        <taxon>PACMAD clade</taxon>
        <taxon>Arundinoideae</taxon>
        <taxon>Arundineae</taxon>
        <taxon>Arundo</taxon>
    </lineage>
</organism>
<sequence>MQGQLVHQGGWGLLTESQILVKPPTVVQQSQKKKPEVWQLVLMVGRSQR</sequence>
<protein>
    <submittedName>
        <fullName evidence="1">Uncharacterized protein</fullName>
    </submittedName>
</protein>
<accession>A0A0A9F2H0</accession>
<reference evidence="1" key="2">
    <citation type="journal article" date="2015" name="Data Brief">
        <title>Shoot transcriptome of the giant reed, Arundo donax.</title>
        <authorList>
            <person name="Barrero R.A."/>
            <person name="Guerrero F.D."/>
            <person name="Moolhuijzen P."/>
            <person name="Goolsby J.A."/>
            <person name="Tidwell J."/>
            <person name="Bellgard S.E."/>
            <person name="Bellgard M.I."/>
        </authorList>
    </citation>
    <scope>NUCLEOTIDE SEQUENCE</scope>
    <source>
        <tissue evidence="1">Shoot tissue taken approximately 20 cm above the soil surface</tissue>
    </source>
</reference>
<proteinExistence type="predicted"/>
<name>A0A0A9F2H0_ARUDO</name>
<reference evidence="1" key="1">
    <citation type="submission" date="2014-09" db="EMBL/GenBank/DDBJ databases">
        <authorList>
            <person name="Magalhaes I.L.F."/>
            <person name="Oliveira U."/>
            <person name="Santos F.R."/>
            <person name="Vidigal T.H.D.A."/>
            <person name="Brescovit A.D."/>
            <person name="Santos A.J."/>
        </authorList>
    </citation>
    <scope>NUCLEOTIDE SEQUENCE</scope>
    <source>
        <tissue evidence="1">Shoot tissue taken approximately 20 cm above the soil surface</tissue>
    </source>
</reference>
<dbReference type="EMBL" id="GBRH01192482">
    <property type="protein sequence ID" value="JAE05414.1"/>
    <property type="molecule type" value="Transcribed_RNA"/>
</dbReference>